<gene>
    <name evidence="1" type="ORF">R3P38DRAFT_1889509</name>
</gene>
<dbReference type="EMBL" id="JAWWNJ010000090">
    <property type="protein sequence ID" value="KAK6997468.1"/>
    <property type="molecule type" value="Genomic_DNA"/>
</dbReference>
<proteinExistence type="predicted"/>
<comment type="caution">
    <text evidence="1">The sequence shown here is derived from an EMBL/GenBank/DDBJ whole genome shotgun (WGS) entry which is preliminary data.</text>
</comment>
<dbReference type="AlphaFoldDB" id="A0AAW0A1T3"/>
<organism evidence="1 2">
    <name type="scientific">Favolaschia claudopus</name>
    <dbReference type="NCBI Taxonomy" id="2862362"/>
    <lineage>
        <taxon>Eukaryota</taxon>
        <taxon>Fungi</taxon>
        <taxon>Dikarya</taxon>
        <taxon>Basidiomycota</taxon>
        <taxon>Agaricomycotina</taxon>
        <taxon>Agaricomycetes</taxon>
        <taxon>Agaricomycetidae</taxon>
        <taxon>Agaricales</taxon>
        <taxon>Marasmiineae</taxon>
        <taxon>Mycenaceae</taxon>
        <taxon>Favolaschia</taxon>
    </lineage>
</organism>
<evidence type="ECO:0000313" key="2">
    <source>
        <dbReference type="Proteomes" id="UP001362999"/>
    </source>
</evidence>
<evidence type="ECO:0000313" key="1">
    <source>
        <dbReference type="EMBL" id="KAK6997468.1"/>
    </source>
</evidence>
<sequence>MCTSMQFQSIQLLVLHNQSILIFEMKRSSRLLAHSQFDVDLGLIHPFESFLSSDKLPWNSRIFSLSSSFSLSFSQFSGTGPSTLNKKPRSLITSTMTTTISEIHYYRFSDICSHVEPKSLQETDKQVLQSVLAHEALVEPDSPLHIDGVNGLSLFLGMSHDGHQHLLFSSAQVDCVRFWLHATAGRKSTSSDFGLHLSAFPSTSYDAVRRTLF</sequence>
<protein>
    <submittedName>
        <fullName evidence="1">Uncharacterized protein</fullName>
    </submittedName>
</protein>
<reference evidence="1 2" key="1">
    <citation type="journal article" date="2024" name="J Genomics">
        <title>Draft genome sequencing and assembly of Favolaschia claudopus CIRM-BRFM 2984 isolated from oak limbs.</title>
        <authorList>
            <person name="Navarro D."/>
            <person name="Drula E."/>
            <person name="Chaduli D."/>
            <person name="Cazenave R."/>
            <person name="Ahrendt S."/>
            <person name="Wang J."/>
            <person name="Lipzen A."/>
            <person name="Daum C."/>
            <person name="Barry K."/>
            <person name="Grigoriev I.V."/>
            <person name="Favel A."/>
            <person name="Rosso M.N."/>
            <person name="Martin F."/>
        </authorList>
    </citation>
    <scope>NUCLEOTIDE SEQUENCE [LARGE SCALE GENOMIC DNA]</scope>
    <source>
        <strain evidence="1 2">CIRM-BRFM 2984</strain>
    </source>
</reference>
<name>A0AAW0A1T3_9AGAR</name>
<keyword evidence="2" id="KW-1185">Reference proteome</keyword>
<accession>A0AAW0A1T3</accession>
<dbReference type="Proteomes" id="UP001362999">
    <property type="component" value="Unassembled WGS sequence"/>
</dbReference>